<evidence type="ECO:0000313" key="3">
    <source>
        <dbReference type="RefSeq" id="XP_028967236.1"/>
    </source>
</evidence>
<dbReference type="KEGG" id="goe:114828214"/>
<dbReference type="Pfam" id="PF17921">
    <property type="entry name" value="Integrase_H2C2"/>
    <property type="match status" value="1"/>
</dbReference>
<dbReference type="Proteomes" id="UP000694867">
    <property type="component" value="Unplaced"/>
</dbReference>
<dbReference type="PANTHER" id="PTHR47331">
    <property type="entry name" value="PHD-TYPE DOMAIN-CONTAINING PROTEIN"/>
    <property type="match status" value="1"/>
</dbReference>
<dbReference type="InterPro" id="IPR008042">
    <property type="entry name" value="Retrotrans_Pao"/>
</dbReference>
<dbReference type="PANTHER" id="PTHR47331:SF4">
    <property type="entry name" value="PEPTIDASE S1 DOMAIN-CONTAINING PROTEIN"/>
    <property type="match status" value="1"/>
</dbReference>
<protein>
    <submittedName>
        <fullName evidence="3">Uncharacterized protein LOC114828214</fullName>
    </submittedName>
</protein>
<reference evidence="3" key="1">
    <citation type="submission" date="2025-08" db="UniProtKB">
        <authorList>
            <consortium name="RefSeq"/>
        </authorList>
    </citation>
    <scope>IDENTIFICATION</scope>
</reference>
<dbReference type="InterPro" id="IPR012337">
    <property type="entry name" value="RNaseH-like_sf"/>
</dbReference>
<dbReference type="InterPro" id="IPR041588">
    <property type="entry name" value="Integrase_H2C2"/>
</dbReference>
<keyword evidence="2" id="KW-1185">Reference proteome</keyword>
<dbReference type="InterPro" id="IPR001584">
    <property type="entry name" value="Integrase_cat-core"/>
</dbReference>
<evidence type="ECO:0000259" key="1">
    <source>
        <dbReference type="PROSITE" id="PS50994"/>
    </source>
</evidence>
<accession>A0AAJ7SEF8</accession>
<dbReference type="InterPro" id="IPR036397">
    <property type="entry name" value="RNaseH_sf"/>
</dbReference>
<dbReference type="AlphaFoldDB" id="A0AAJ7SEF8"/>
<feature type="domain" description="Integrase catalytic" evidence="1">
    <location>
        <begin position="522"/>
        <end position="708"/>
    </location>
</feature>
<organism evidence="2 3">
    <name type="scientific">Galendromus occidentalis</name>
    <name type="common">western predatory mite</name>
    <dbReference type="NCBI Taxonomy" id="34638"/>
    <lineage>
        <taxon>Eukaryota</taxon>
        <taxon>Metazoa</taxon>
        <taxon>Ecdysozoa</taxon>
        <taxon>Arthropoda</taxon>
        <taxon>Chelicerata</taxon>
        <taxon>Arachnida</taxon>
        <taxon>Acari</taxon>
        <taxon>Parasitiformes</taxon>
        <taxon>Mesostigmata</taxon>
        <taxon>Gamasina</taxon>
        <taxon>Phytoseioidea</taxon>
        <taxon>Phytoseiidae</taxon>
        <taxon>Typhlodrominae</taxon>
        <taxon>Galendromus</taxon>
    </lineage>
</organism>
<proteinExistence type="predicted"/>
<dbReference type="GO" id="GO:0015074">
    <property type="term" value="P:DNA integration"/>
    <property type="evidence" value="ECO:0007669"/>
    <property type="project" value="InterPro"/>
</dbReference>
<name>A0AAJ7SEF8_9ACAR</name>
<gene>
    <name evidence="3" type="primary">LOC114828214</name>
</gene>
<dbReference type="GeneID" id="114828214"/>
<dbReference type="SUPFAM" id="SSF53098">
    <property type="entry name" value="Ribonuclease H-like"/>
    <property type="match status" value="1"/>
</dbReference>
<sequence length="726" mass="82206">MTLAKWKTNSNAVTSHLLNTGVDSATFDRGNSDVLKVLGLLWEPSTDVFRLATSNLRKNFDLRTSLSKRAVLSTVASLYDPLGWLMPFTIRGKIIVQRMWTANTEWSQTVSDEIRGDLVQWVSEAETFERFDFRRRYDGSRESPISYRLHLFGDASQLAYACAAYIECRFADGTSTFSLAMSKSRLAPRDQVSLPRLELLAALIAVRLKTFLVQRMEVQFEAFRFYTDSTIAFHWATSAKPGGWKTYVSNRVAEIQASSKREDWFHVQGSRNVSDLATRGISAQVLTESAEWWYGPTWLRLPFSEQPLSQPSAVDSTFNEVRKEIRSVAAPLVGTYPVPLLDLERHSTAGRAIRVLTNVLRFSLLARKLPPQDSITLHRSAECHIIRWTQSQYLRPELDAIRVGERVPRDSKLSAFDLLVDENNLLRIRTRLVEGLHYTFEEKNPVVIPGNSRLAVLLIIDAHRVNAHFGVSTVLNQLRRRFWITRGRQVIKSILRRCVVCRKRHAAPATQIEAPLPQSRTEFRAPFGSTGIDFCGPFHVRHRQGTQKAYVAVFTCMAIRAIHLELVPCQSTPQTHLAIRRFLAAYPACTCFVSDNGASFVKAATELKRLFSSLRNPAAQQELNGRTIDWKFICPRSPWHGGFYERVVGIFKSALIKTLGRSLVGYEELRTILCEVAGVINERPLTFVSADPDELTAITPAQFLRGDPITPLTLEFCPLIDCEAMW</sequence>
<dbReference type="Pfam" id="PF05380">
    <property type="entry name" value="Peptidase_A17"/>
    <property type="match status" value="1"/>
</dbReference>
<dbReference type="Gene3D" id="3.30.420.10">
    <property type="entry name" value="Ribonuclease H-like superfamily/Ribonuclease H"/>
    <property type="match status" value="1"/>
</dbReference>
<dbReference type="RefSeq" id="XP_028967236.1">
    <property type="nucleotide sequence ID" value="XM_029111403.1"/>
</dbReference>
<evidence type="ECO:0000313" key="2">
    <source>
        <dbReference type="Proteomes" id="UP000694867"/>
    </source>
</evidence>
<dbReference type="Gene3D" id="1.10.340.70">
    <property type="match status" value="1"/>
</dbReference>
<dbReference type="GO" id="GO:0003676">
    <property type="term" value="F:nucleic acid binding"/>
    <property type="evidence" value="ECO:0007669"/>
    <property type="project" value="InterPro"/>
</dbReference>
<dbReference type="PROSITE" id="PS50994">
    <property type="entry name" value="INTEGRASE"/>
    <property type="match status" value="1"/>
</dbReference>